<dbReference type="EMBL" id="KN881675">
    <property type="protein sequence ID" value="KIY50536.1"/>
    <property type="molecule type" value="Genomic_DNA"/>
</dbReference>
<dbReference type="GO" id="GO:0009086">
    <property type="term" value="P:methionine biosynthetic process"/>
    <property type="evidence" value="ECO:0007669"/>
    <property type="project" value="InterPro"/>
</dbReference>
<protein>
    <submittedName>
        <fullName evidence="2">UROD/MetE-like protein</fullName>
    </submittedName>
</protein>
<dbReference type="PANTHER" id="PTHR43844">
    <property type="entry name" value="METHIONINE SYNTHASE"/>
    <property type="match status" value="1"/>
</dbReference>
<feature type="domain" description="Cobalamin-independent methionine synthase MetE C-terminal/archaeal" evidence="1">
    <location>
        <begin position="185"/>
        <end position="393"/>
    </location>
</feature>
<dbReference type="InterPro" id="IPR038071">
    <property type="entry name" value="UROD/MetE-like_sf"/>
</dbReference>
<name>A0A0D7AGW7_9AGAR</name>
<dbReference type="OrthoDB" id="7772923at2759"/>
<dbReference type="Pfam" id="PF01717">
    <property type="entry name" value="Meth_synt_2"/>
    <property type="match status" value="1"/>
</dbReference>
<dbReference type="PANTHER" id="PTHR43844:SF2">
    <property type="entry name" value="SYNTHASE, VITAMIN-B12 INDEPENDENT, PUTATIVE (AFU_ORTHOLOGUE AFUA_3G12060)-RELATED"/>
    <property type="match status" value="1"/>
</dbReference>
<dbReference type="AlphaFoldDB" id="A0A0D7AGW7"/>
<proteinExistence type="predicted"/>
<evidence type="ECO:0000313" key="2">
    <source>
        <dbReference type="EMBL" id="KIY50536.1"/>
    </source>
</evidence>
<dbReference type="CDD" id="cd03311">
    <property type="entry name" value="CIMS_C_terminal_like"/>
    <property type="match status" value="1"/>
</dbReference>
<evidence type="ECO:0000259" key="1">
    <source>
        <dbReference type="Pfam" id="PF01717"/>
    </source>
</evidence>
<dbReference type="GO" id="GO:0003871">
    <property type="term" value="F:5-methyltetrahydropteroyltriglutamate-homocysteine S-methyltransferase activity"/>
    <property type="evidence" value="ECO:0007669"/>
    <property type="project" value="InterPro"/>
</dbReference>
<reference evidence="2 3" key="1">
    <citation type="journal article" date="2015" name="Fungal Genet. Biol.">
        <title>Evolution of novel wood decay mechanisms in Agaricales revealed by the genome sequences of Fistulina hepatica and Cylindrobasidium torrendii.</title>
        <authorList>
            <person name="Floudas D."/>
            <person name="Held B.W."/>
            <person name="Riley R."/>
            <person name="Nagy L.G."/>
            <person name="Koehler G."/>
            <person name="Ransdell A.S."/>
            <person name="Younus H."/>
            <person name="Chow J."/>
            <person name="Chiniquy J."/>
            <person name="Lipzen A."/>
            <person name="Tritt A."/>
            <person name="Sun H."/>
            <person name="Haridas S."/>
            <person name="LaButti K."/>
            <person name="Ohm R.A."/>
            <person name="Kues U."/>
            <person name="Blanchette R.A."/>
            <person name="Grigoriev I.V."/>
            <person name="Minto R.E."/>
            <person name="Hibbett D.S."/>
        </authorList>
    </citation>
    <scope>NUCLEOTIDE SEQUENCE [LARGE SCALE GENOMIC DNA]</scope>
    <source>
        <strain evidence="2 3">ATCC 64428</strain>
    </source>
</reference>
<dbReference type="SUPFAM" id="SSF51726">
    <property type="entry name" value="UROD/MetE-like"/>
    <property type="match status" value="1"/>
</dbReference>
<keyword evidence="3" id="KW-1185">Reference proteome</keyword>
<dbReference type="Proteomes" id="UP000054144">
    <property type="component" value="Unassembled WGS sequence"/>
</dbReference>
<dbReference type="InterPro" id="IPR002629">
    <property type="entry name" value="Met_Synth_C/arc"/>
</dbReference>
<gene>
    <name evidence="2" type="ORF">FISHEDRAFT_38681</name>
</gene>
<accession>A0A0D7AGW7</accession>
<evidence type="ECO:0000313" key="3">
    <source>
        <dbReference type="Proteomes" id="UP000054144"/>
    </source>
</evidence>
<sequence>MAHKLHLEDPVSRALHVGSLLRPVELYKKRQLLELDLCCAEELKAVEDEAIRHVVQLQKEAGVSIITDGELRRNMFFDGVFDKLEGMKYIPDRPISEFKSYIPHIGMMYAAGIKFSETIYCNSEIKRTKPFHIDEFIYLKSLVAEEDIPRLKVTMCSPSWYISMLIRHGSDMTYDLSVYKNDEDYFDALAVAYRQEIEELYKLGCRQIQIDEPTFCFFCNEDVVNNMKRAGVDPEYLLDQYIRAINVVTRGRPKDLVFSVHTCRGNFAGGVHFTEGPYDRIAKKLFNDLDVDVLYLEYDTERSGSLEALKYFPLNKIAVLGLVSTKQPKLETIEYLKTRIADAVDVMSMDNPDRTRAQALNHPQCGFASVWQGNPLTEEDERKKLKLLVDAAKEIWSKNAKSE</sequence>
<dbReference type="Gene3D" id="3.20.20.210">
    <property type="match status" value="1"/>
</dbReference>
<organism evidence="2 3">
    <name type="scientific">Fistulina hepatica ATCC 64428</name>
    <dbReference type="NCBI Taxonomy" id="1128425"/>
    <lineage>
        <taxon>Eukaryota</taxon>
        <taxon>Fungi</taxon>
        <taxon>Dikarya</taxon>
        <taxon>Basidiomycota</taxon>
        <taxon>Agaricomycotina</taxon>
        <taxon>Agaricomycetes</taxon>
        <taxon>Agaricomycetidae</taxon>
        <taxon>Agaricales</taxon>
        <taxon>Fistulinaceae</taxon>
        <taxon>Fistulina</taxon>
    </lineage>
</organism>
<dbReference type="GO" id="GO:0008270">
    <property type="term" value="F:zinc ion binding"/>
    <property type="evidence" value="ECO:0007669"/>
    <property type="project" value="InterPro"/>
</dbReference>